<dbReference type="InterPro" id="IPR001650">
    <property type="entry name" value="Helicase_C-like"/>
</dbReference>
<evidence type="ECO:0000256" key="6">
    <source>
        <dbReference type="ARBA" id="ARBA00022840"/>
    </source>
</evidence>
<dbReference type="Gene3D" id="1.10.3060.10">
    <property type="entry name" value="Helical scaffold and wing domains of SecA"/>
    <property type="match status" value="1"/>
</dbReference>
<dbReference type="SMART" id="SM00958">
    <property type="entry name" value="SecA_PP_bind"/>
    <property type="match status" value="1"/>
</dbReference>
<evidence type="ECO:0000256" key="9">
    <source>
        <dbReference type="ARBA" id="ARBA00023010"/>
    </source>
</evidence>
<dbReference type="PANTHER" id="PTHR30612">
    <property type="entry name" value="SECA INNER MEMBRANE COMPONENT OF SEC PROTEIN SECRETION SYSTEM"/>
    <property type="match status" value="1"/>
</dbReference>
<evidence type="ECO:0000256" key="10">
    <source>
        <dbReference type="ARBA" id="ARBA00023136"/>
    </source>
</evidence>
<dbReference type="NCBIfam" id="TIGR00963">
    <property type="entry name" value="secA"/>
    <property type="match status" value="1"/>
</dbReference>
<feature type="compositionally biased region" description="Basic residues" evidence="14">
    <location>
        <begin position="992"/>
        <end position="1001"/>
    </location>
</feature>
<name>A0A3N2D7G0_9MICO</name>
<dbReference type="Proteomes" id="UP000275356">
    <property type="component" value="Unassembled WGS sequence"/>
</dbReference>
<dbReference type="InterPro" id="IPR014001">
    <property type="entry name" value="Helicase_ATP-bd"/>
</dbReference>
<feature type="binding site" evidence="12">
    <location>
        <begin position="104"/>
        <end position="108"/>
    </location>
    <ligand>
        <name>ATP</name>
        <dbReference type="ChEBI" id="CHEBI:30616"/>
    </ligand>
</feature>
<evidence type="ECO:0000256" key="8">
    <source>
        <dbReference type="ARBA" id="ARBA00022967"/>
    </source>
</evidence>
<gene>
    <name evidence="12" type="primary">secA</name>
    <name evidence="18" type="ORF">EDD28_0273</name>
</gene>
<feature type="binding site" evidence="12">
    <location>
        <position position="494"/>
    </location>
    <ligand>
        <name>ATP</name>
        <dbReference type="ChEBI" id="CHEBI:30616"/>
    </ligand>
</feature>
<organism evidence="18 19">
    <name type="scientific">Salana multivorans</name>
    <dbReference type="NCBI Taxonomy" id="120377"/>
    <lineage>
        <taxon>Bacteria</taxon>
        <taxon>Bacillati</taxon>
        <taxon>Actinomycetota</taxon>
        <taxon>Actinomycetes</taxon>
        <taxon>Micrococcales</taxon>
        <taxon>Beutenbergiaceae</taxon>
        <taxon>Salana</taxon>
    </lineage>
</organism>
<evidence type="ECO:0000259" key="16">
    <source>
        <dbReference type="PROSITE" id="PS51194"/>
    </source>
</evidence>
<dbReference type="HAMAP" id="MF_01382">
    <property type="entry name" value="SecA"/>
    <property type="match status" value="1"/>
</dbReference>
<keyword evidence="19" id="KW-1185">Reference proteome</keyword>
<dbReference type="SUPFAM" id="SSF52540">
    <property type="entry name" value="P-loop containing nucleoside triphosphate hydrolases"/>
    <property type="match status" value="2"/>
</dbReference>
<dbReference type="GO" id="GO:0043952">
    <property type="term" value="P:protein transport by the Sec complex"/>
    <property type="evidence" value="ECO:0007669"/>
    <property type="project" value="TreeGrafter"/>
</dbReference>
<protein>
    <recommendedName>
        <fullName evidence="12 13">Protein translocase subunit SecA</fullName>
        <ecNumber evidence="12">7.4.2.8</ecNumber>
    </recommendedName>
</protein>
<evidence type="ECO:0000256" key="4">
    <source>
        <dbReference type="ARBA" id="ARBA00022490"/>
    </source>
</evidence>
<dbReference type="FunFam" id="3.40.50.300:FF:000334">
    <property type="entry name" value="Protein translocase subunit SecA"/>
    <property type="match status" value="1"/>
</dbReference>
<dbReference type="InterPro" id="IPR000185">
    <property type="entry name" value="SecA"/>
</dbReference>
<feature type="compositionally biased region" description="Low complexity" evidence="14">
    <location>
        <begin position="976"/>
        <end position="985"/>
    </location>
</feature>
<evidence type="ECO:0000313" key="19">
    <source>
        <dbReference type="Proteomes" id="UP000275356"/>
    </source>
</evidence>
<keyword evidence="10 12" id="KW-0472">Membrane</keyword>
<keyword evidence="6 12" id="KW-0067">ATP-binding</keyword>
<dbReference type="EC" id="7.4.2.8" evidence="12"/>
<proteinExistence type="inferred from homology"/>
<dbReference type="GO" id="GO:0006605">
    <property type="term" value="P:protein targeting"/>
    <property type="evidence" value="ECO:0007669"/>
    <property type="project" value="UniProtKB-UniRule"/>
</dbReference>
<feature type="compositionally biased region" description="Gly residues" evidence="14">
    <location>
        <begin position="951"/>
        <end position="975"/>
    </location>
</feature>
<feature type="domain" description="Helicase C-terminal" evidence="16">
    <location>
        <begin position="416"/>
        <end position="621"/>
    </location>
</feature>
<dbReference type="OrthoDB" id="9805579at2"/>
<dbReference type="GO" id="GO:0005829">
    <property type="term" value="C:cytosol"/>
    <property type="evidence" value="ECO:0007669"/>
    <property type="project" value="TreeGrafter"/>
</dbReference>
<keyword evidence="2 12" id="KW-0813">Transport</keyword>
<dbReference type="FunFam" id="3.40.50.300:FF:000113">
    <property type="entry name" value="Preprotein translocase subunit SecA"/>
    <property type="match status" value="1"/>
</dbReference>
<comment type="subunit">
    <text evidence="12">Monomer and homodimer. Part of the essential Sec protein translocation apparatus which comprises SecA, SecYEG and auxiliary proteins SecDF. Other proteins may also be involved.</text>
</comment>
<dbReference type="InterPro" id="IPR020937">
    <property type="entry name" value="SecA_CS"/>
</dbReference>
<reference evidence="18 19" key="1">
    <citation type="submission" date="2018-11" db="EMBL/GenBank/DDBJ databases">
        <title>Sequencing the genomes of 1000 actinobacteria strains.</title>
        <authorList>
            <person name="Klenk H.-P."/>
        </authorList>
    </citation>
    <scope>NUCLEOTIDE SEQUENCE [LARGE SCALE GENOMIC DNA]</scope>
    <source>
        <strain evidence="18 19">DSM 13521</strain>
    </source>
</reference>
<keyword evidence="4 12" id="KW-0963">Cytoplasm</keyword>
<evidence type="ECO:0000313" key="18">
    <source>
        <dbReference type="EMBL" id="ROR95711.1"/>
    </source>
</evidence>
<dbReference type="GO" id="GO:0005886">
    <property type="term" value="C:plasma membrane"/>
    <property type="evidence" value="ECO:0007669"/>
    <property type="project" value="UniProtKB-SubCell"/>
</dbReference>
<dbReference type="AlphaFoldDB" id="A0A3N2D7G0"/>
<dbReference type="GO" id="GO:0005524">
    <property type="term" value="F:ATP binding"/>
    <property type="evidence" value="ECO:0007669"/>
    <property type="project" value="UniProtKB-UniRule"/>
</dbReference>
<dbReference type="Gene3D" id="3.90.1440.10">
    <property type="entry name" value="SecA, preprotein cross-linking domain"/>
    <property type="match status" value="1"/>
</dbReference>
<comment type="subcellular location">
    <subcellularLocation>
        <location evidence="12">Cell membrane</location>
        <topology evidence="12">Peripheral membrane protein</topology>
        <orientation evidence="12">Cytoplasmic side</orientation>
    </subcellularLocation>
    <subcellularLocation>
        <location evidence="12">Cytoplasm</location>
    </subcellularLocation>
    <text evidence="12">Distribution is 50-50.</text>
</comment>
<dbReference type="Pfam" id="PF01043">
    <property type="entry name" value="SecA_PP_bind"/>
    <property type="match status" value="1"/>
</dbReference>
<dbReference type="CDD" id="cd17928">
    <property type="entry name" value="DEXDc_SecA"/>
    <property type="match status" value="1"/>
</dbReference>
<evidence type="ECO:0000259" key="17">
    <source>
        <dbReference type="PROSITE" id="PS51196"/>
    </source>
</evidence>
<feature type="domain" description="Helicase ATP-binding" evidence="15">
    <location>
        <begin position="88"/>
        <end position="246"/>
    </location>
</feature>
<dbReference type="PROSITE" id="PS51192">
    <property type="entry name" value="HELICASE_ATP_BIND_1"/>
    <property type="match status" value="1"/>
</dbReference>
<dbReference type="SMART" id="SM00957">
    <property type="entry name" value="SecA_DEAD"/>
    <property type="match status" value="1"/>
</dbReference>
<dbReference type="GO" id="GO:0031522">
    <property type="term" value="C:cell envelope Sec protein transport complex"/>
    <property type="evidence" value="ECO:0007669"/>
    <property type="project" value="UniProtKB-ARBA"/>
</dbReference>
<dbReference type="InterPro" id="IPR044722">
    <property type="entry name" value="SecA_SF2_C"/>
</dbReference>
<dbReference type="InterPro" id="IPR011130">
    <property type="entry name" value="SecA_preprotein_X-link_dom"/>
</dbReference>
<dbReference type="InterPro" id="IPR036670">
    <property type="entry name" value="SecA_X-link_sf"/>
</dbReference>
<comment type="catalytic activity">
    <reaction evidence="11 12">
        <text>ATP + H2O + cellular proteinSide 1 = ADP + phosphate + cellular proteinSide 2.</text>
        <dbReference type="EC" id="7.4.2.8"/>
    </reaction>
</comment>
<dbReference type="SUPFAM" id="SSF81886">
    <property type="entry name" value="Helical scaffold and wing domains of SecA"/>
    <property type="match status" value="1"/>
</dbReference>
<dbReference type="GO" id="GO:0065002">
    <property type="term" value="P:intracellular protein transmembrane transport"/>
    <property type="evidence" value="ECO:0007669"/>
    <property type="project" value="UniProtKB-UniRule"/>
</dbReference>
<keyword evidence="5 12" id="KW-0547">Nucleotide-binding</keyword>
<dbReference type="PRINTS" id="PR00906">
    <property type="entry name" value="SECA"/>
</dbReference>
<feature type="domain" description="SecA family profile" evidence="17">
    <location>
        <begin position="2"/>
        <end position="616"/>
    </location>
</feature>
<evidence type="ECO:0000256" key="14">
    <source>
        <dbReference type="SAM" id="MobiDB-lite"/>
    </source>
</evidence>
<dbReference type="NCBIfam" id="NF009538">
    <property type="entry name" value="PRK12904.1"/>
    <property type="match status" value="1"/>
</dbReference>
<dbReference type="InterPro" id="IPR036266">
    <property type="entry name" value="SecA_Wing/Scaffold_sf"/>
</dbReference>
<dbReference type="Pfam" id="PF21090">
    <property type="entry name" value="P-loop_SecA"/>
    <property type="match status" value="1"/>
</dbReference>
<dbReference type="FunFam" id="3.90.1440.10:FF:000002">
    <property type="entry name" value="Protein translocase subunit SecA"/>
    <property type="match status" value="1"/>
</dbReference>
<dbReference type="PROSITE" id="PS51194">
    <property type="entry name" value="HELICASE_CTER"/>
    <property type="match status" value="1"/>
</dbReference>
<accession>A0A3N2D7G0</accession>
<evidence type="ECO:0000256" key="2">
    <source>
        <dbReference type="ARBA" id="ARBA00022448"/>
    </source>
</evidence>
<feature type="region of interest" description="Disordered" evidence="14">
    <location>
        <begin position="932"/>
        <end position="1001"/>
    </location>
</feature>
<dbReference type="SUPFAM" id="SSF81767">
    <property type="entry name" value="Pre-protein crosslinking domain of SecA"/>
    <property type="match status" value="1"/>
</dbReference>
<feature type="binding site" evidence="12">
    <location>
        <position position="86"/>
    </location>
    <ligand>
        <name>ATP</name>
        <dbReference type="ChEBI" id="CHEBI:30616"/>
    </ligand>
</feature>
<keyword evidence="8 12" id="KW-1278">Translocase</keyword>
<dbReference type="InterPro" id="IPR027417">
    <property type="entry name" value="P-loop_NTPase"/>
</dbReference>
<evidence type="ECO:0000259" key="15">
    <source>
        <dbReference type="PROSITE" id="PS51192"/>
    </source>
</evidence>
<dbReference type="GO" id="GO:0008564">
    <property type="term" value="F:protein-exporting ATPase activity"/>
    <property type="evidence" value="ECO:0007669"/>
    <property type="project" value="UniProtKB-EC"/>
</dbReference>
<dbReference type="InterPro" id="IPR011115">
    <property type="entry name" value="SecA_DEAD"/>
</dbReference>
<evidence type="ECO:0000256" key="13">
    <source>
        <dbReference type="RuleBase" id="RU003874"/>
    </source>
</evidence>
<dbReference type="PANTHER" id="PTHR30612:SF0">
    <property type="entry name" value="CHLOROPLAST PROTEIN-TRANSPORTING ATPASE"/>
    <property type="match status" value="1"/>
</dbReference>
<dbReference type="InterPro" id="IPR014018">
    <property type="entry name" value="SecA_motor_DEAD"/>
</dbReference>
<dbReference type="Gene3D" id="3.40.50.300">
    <property type="entry name" value="P-loop containing nucleotide triphosphate hydrolases"/>
    <property type="match status" value="2"/>
</dbReference>
<dbReference type="EMBL" id="RKHQ01000001">
    <property type="protein sequence ID" value="ROR95711.1"/>
    <property type="molecule type" value="Genomic_DNA"/>
</dbReference>
<dbReference type="Pfam" id="PF07516">
    <property type="entry name" value="SecA_SW"/>
    <property type="match status" value="1"/>
</dbReference>
<evidence type="ECO:0000256" key="11">
    <source>
        <dbReference type="ARBA" id="ARBA00034006"/>
    </source>
</evidence>
<evidence type="ECO:0000256" key="5">
    <source>
        <dbReference type="ARBA" id="ARBA00022741"/>
    </source>
</evidence>
<feature type="region of interest" description="Disordered" evidence="14">
    <location>
        <begin position="888"/>
        <end position="913"/>
    </location>
</feature>
<comment type="function">
    <text evidence="12">Part of the Sec protein translocase complex. Interacts with the SecYEG preprotein conducting channel. Has a central role in coupling the hydrolysis of ATP to the transfer of proteins into and across the cell membrane, serving as an ATP-driven molecular motor driving the stepwise translocation of polypeptide chains across the membrane.</text>
</comment>
<evidence type="ECO:0000256" key="7">
    <source>
        <dbReference type="ARBA" id="ARBA00022927"/>
    </source>
</evidence>
<keyword evidence="9 12" id="KW-0811">Translocation</keyword>
<dbReference type="GO" id="GO:0017038">
    <property type="term" value="P:protein import"/>
    <property type="evidence" value="ECO:0007669"/>
    <property type="project" value="InterPro"/>
</dbReference>
<dbReference type="CDD" id="cd18803">
    <property type="entry name" value="SF2_C_secA"/>
    <property type="match status" value="1"/>
</dbReference>
<evidence type="ECO:0000256" key="3">
    <source>
        <dbReference type="ARBA" id="ARBA00022475"/>
    </source>
</evidence>
<evidence type="ECO:0000256" key="12">
    <source>
        <dbReference type="HAMAP-Rule" id="MF_01382"/>
    </source>
</evidence>
<evidence type="ECO:0000256" key="1">
    <source>
        <dbReference type="ARBA" id="ARBA00007650"/>
    </source>
</evidence>
<dbReference type="InterPro" id="IPR011116">
    <property type="entry name" value="SecA_Wing/Scaffold"/>
</dbReference>
<dbReference type="PROSITE" id="PS51196">
    <property type="entry name" value="SECA_MOTOR_DEAD"/>
    <property type="match status" value="1"/>
</dbReference>
<comment type="similarity">
    <text evidence="1 12 13">Belongs to the SecA family.</text>
</comment>
<dbReference type="Pfam" id="PF07517">
    <property type="entry name" value="SecA_DEAD"/>
    <property type="match status" value="1"/>
</dbReference>
<sequence length="1001" mass="108287">MASILDRILRMGEGRVLKKLQGIAAQVGALESSYQDLTDAELREETDTFRARHKDGESLDAMMPEAFAVVREAAWRVLGQRPFDVQLMGGAALHLGNIAEMKTGEGKTITATLPAYLNAISGKGVHVVTVNDYLASYQSELMGRVYRFLGVSSGVILSGMKPAERRAVYAADITYGTNNELGFDYLRDNMAWTTDDLVQRGHNFVIVDEVDSILIDEARTPLIISGPAGGDANKWYSEFARVARRMERDVDYEVDEKKRTVGVLEPGIEKVEDHLGIENLYESLNTSLIGFLNNAIKAKELFKRDKDYVVLKGEVLIVDEHTGRVLAGRRYNDGMHQAIEAKEGVAIKAENQTLATITLQNYFRLYDKISGMTGTAMTEAAEFQSTYEMGVVPIPTNRTMQRIDQPDLVYVSEDAKLNAIVEDIVERHATGQPVLVGTTSVEKSEALSTRLKRQGVPHEVLNAKNHAREASIVAMAGRKGAVTVATNMAGRGTDIMLGGNSEHLAVAALTDQGYSPSETPEEWDALWPAALKEAQESVAAEHDEVVELGGLYVLGTERHESRRIDNQLRGRSGRQGDPGESRFYLSMQDDLMRLFSSGLAERFMNSSAYPEELPLESKMVSRGIASAQGQVEGRNFEIRKNVLKYDDVLSRQREAVYGTRHRVLEGENLQEQVQTFVTEVLTAAVTNATAEPDPAQWDLEELWDLLKPIYPIGITVAEVDEAVGGRVQLTRERLLSEVLSDAQHAYGRREEQLGSDLMRQLERRVVLAVMDRKWREHLYEMDYLKEGIGLRAMAQRDPLVEYQREGFLMFNAMNDAVREEVVGYLFNFEVPASASDSSDERAAAAAGATGAGVTVAVEAAAGDATDSADGAATADSADDDDVATVEDAVDGGADEGSGSGKPPAPATPGQGDRAAALDRALGIDAPATSGALSYSAPDESGSAFVVSNRPGGKGGPRAAGSGGAGGGAGAAGAGAGAAASSSGSGNREERRRAQKQARKRK</sequence>
<dbReference type="PROSITE" id="PS01312">
    <property type="entry name" value="SECA"/>
    <property type="match status" value="1"/>
</dbReference>
<keyword evidence="3 12" id="KW-1003">Cell membrane</keyword>
<comment type="caution">
    <text evidence="18">The sequence shown here is derived from an EMBL/GenBank/DDBJ whole genome shotgun (WGS) entry which is preliminary data.</text>
</comment>
<keyword evidence="7 12" id="KW-0653">Protein transport</keyword>
<dbReference type="FunFam" id="1.10.3060.10:FF:000002">
    <property type="entry name" value="Preprotein translocase subunit SecA"/>
    <property type="match status" value="1"/>
</dbReference>